<comment type="catalytic activity">
    <reaction evidence="10">
        <text>L-threonyl-[protein] + FAD = FMN-L-threonyl-[protein] + AMP + H(+)</text>
        <dbReference type="Rhea" id="RHEA:36847"/>
        <dbReference type="Rhea" id="RHEA-COMP:11060"/>
        <dbReference type="Rhea" id="RHEA-COMP:11061"/>
        <dbReference type="ChEBI" id="CHEBI:15378"/>
        <dbReference type="ChEBI" id="CHEBI:30013"/>
        <dbReference type="ChEBI" id="CHEBI:57692"/>
        <dbReference type="ChEBI" id="CHEBI:74257"/>
        <dbReference type="ChEBI" id="CHEBI:456215"/>
        <dbReference type="EC" id="2.7.1.180"/>
    </reaction>
</comment>
<keyword evidence="4" id="KW-0285">Flavoprotein</keyword>
<dbReference type="GO" id="GO:0046872">
    <property type="term" value="F:metal ion binding"/>
    <property type="evidence" value="ECO:0007669"/>
    <property type="project" value="UniProtKB-KW"/>
</dbReference>
<protein>
    <recommendedName>
        <fullName evidence="3">FAD:protein FMN transferase</fullName>
        <ecNumber evidence="2">2.7.1.180</ecNumber>
    </recommendedName>
    <alternativeName>
        <fullName evidence="9">Flavin transferase</fullName>
    </alternativeName>
</protein>
<gene>
    <name evidence="11" type="ORF">C7Y72_05025</name>
</gene>
<sequence>MSTATAIEHELRIPCFGGTVGVRATGAGEQEADAAVALERARALLLEIHDRLTRFEDDSELSHLNADPRERVPASPLLRRFAAAVREAGERSDGLVDATCLPAVEAAGYREHLDPTAAHDPRAATAPTWTADGAWRRVGVDGEHVVRPVGVRLDSGGIGKGLAADLAGELLAGLPAWAVDCGGDLRIGGSARVPRSIAISDPFHPGETVHELQVARGAVATSGTTRRAWTTTGTRADAHHLVDPRTGRPADTGVVQVTALAPTALEAEVRAKTALLLGPARARRALPHGGVVVTSGGDVQVVPRPVRVRLPRPH</sequence>
<proteinExistence type="predicted"/>
<keyword evidence="5 11" id="KW-0808">Transferase</keyword>
<evidence type="ECO:0000256" key="7">
    <source>
        <dbReference type="ARBA" id="ARBA00022827"/>
    </source>
</evidence>
<evidence type="ECO:0000256" key="2">
    <source>
        <dbReference type="ARBA" id="ARBA00011955"/>
    </source>
</evidence>
<dbReference type="PANTHER" id="PTHR30040:SF2">
    <property type="entry name" value="FAD:PROTEIN FMN TRANSFERASE"/>
    <property type="match status" value="1"/>
</dbReference>
<evidence type="ECO:0000256" key="4">
    <source>
        <dbReference type="ARBA" id="ARBA00022630"/>
    </source>
</evidence>
<organism evidence="11 12">
    <name type="scientific">Paraconexibacter algicola</name>
    <dbReference type="NCBI Taxonomy" id="2133960"/>
    <lineage>
        <taxon>Bacteria</taxon>
        <taxon>Bacillati</taxon>
        <taxon>Actinomycetota</taxon>
        <taxon>Thermoleophilia</taxon>
        <taxon>Solirubrobacterales</taxon>
        <taxon>Paraconexibacteraceae</taxon>
        <taxon>Paraconexibacter</taxon>
    </lineage>
</organism>
<comment type="caution">
    <text evidence="11">The sequence shown here is derived from an EMBL/GenBank/DDBJ whole genome shotgun (WGS) entry which is preliminary data.</text>
</comment>
<keyword evidence="8" id="KW-0460">Magnesium</keyword>
<evidence type="ECO:0000256" key="1">
    <source>
        <dbReference type="ARBA" id="ARBA00001946"/>
    </source>
</evidence>
<evidence type="ECO:0000256" key="10">
    <source>
        <dbReference type="ARBA" id="ARBA00048540"/>
    </source>
</evidence>
<evidence type="ECO:0000256" key="8">
    <source>
        <dbReference type="ARBA" id="ARBA00022842"/>
    </source>
</evidence>
<keyword evidence="6" id="KW-0479">Metal-binding</keyword>
<dbReference type="RefSeq" id="WP_107567488.1">
    <property type="nucleotide sequence ID" value="NZ_PYYB01000001.1"/>
</dbReference>
<accession>A0A2T4UIJ3</accession>
<reference evidence="11 12" key="1">
    <citation type="submission" date="2018-03" db="EMBL/GenBank/DDBJ databases">
        <title>Aquarubrobacter algicola gen. nov., sp. nov., a novel actinobacterium isolated from shallow eutrophic lake during the end of cyanobacterial harmful algal blooms.</title>
        <authorList>
            <person name="Chun S.J."/>
        </authorList>
    </citation>
    <scope>NUCLEOTIDE SEQUENCE [LARGE SCALE GENOMIC DNA]</scope>
    <source>
        <strain evidence="11 12">Seoho-28</strain>
    </source>
</reference>
<evidence type="ECO:0000256" key="3">
    <source>
        <dbReference type="ARBA" id="ARBA00016337"/>
    </source>
</evidence>
<dbReference type="InterPro" id="IPR024932">
    <property type="entry name" value="ApbE"/>
</dbReference>
<keyword evidence="7" id="KW-0274">FAD</keyword>
<dbReference type="EC" id="2.7.1.180" evidence="2"/>
<keyword evidence="12" id="KW-1185">Reference proteome</keyword>
<evidence type="ECO:0000313" key="12">
    <source>
        <dbReference type="Proteomes" id="UP000240739"/>
    </source>
</evidence>
<dbReference type="Pfam" id="PF02424">
    <property type="entry name" value="ApbE"/>
    <property type="match status" value="1"/>
</dbReference>
<evidence type="ECO:0000256" key="5">
    <source>
        <dbReference type="ARBA" id="ARBA00022679"/>
    </source>
</evidence>
<dbReference type="AlphaFoldDB" id="A0A2T4UIJ3"/>
<evidence type="ECO:0000256" key="9">
    <source>
        <dbReference type="ARBA" id="ARBA00031306"/>
    </source>
</evidence>
<evidence type="ECO:0000256" key="6">
    <source>
        <dbReference type="ARBA" id="ARBA00022723"/>
    </source>
</evidence>
<dbReference type="Proteomes" id="UP000240739">
    <property type="component" value="Unassembled WGS sequence"/>
</dbReference>
<comment type="cofactor">
    <cofactor evidence="1">
        <name>Mg(2+)</name>
        <dbReference type="ChEBI" id="CHEBI:18420"/>
    </cofactor>
</comment>
<dbReference type="OrthoDB" id="3728306at2"/>
<dbReference type="SUPFAM" id="SSF143631">
    <property type="entry name" value="ApbE-like"/>
    <property type="match status" value="1"/>
</dbReference>
<name>A0A2T4UIJ3_9ACTN</name>
<dbReference type="PANTHER" id="PTHR30040">
    <property type="entry name" value="THIAMINE BIOSYNTHESIS LIPOPROTEIN APBE"/>
    <property type="match status" value="1"/>
</dbReference>
<evidence type="ECO:0000313" key="11">
    <source>
        <dbReference type="EMBL" id="PTL59052.1"/>
    </source>
</evidence>
<dbReference type="GO" id="GO:0016740">
    <property type="term" value="F:transferase activity"/>
    <property type="evidence" value="ECO:0007669"/>
    <property type="project" value="UniProtKB-KW"/>
</dbReference>
<dbReference type="EMBL" id="PYYB01000001">
    <property type="protein sequence ID" value="PTL59052.1"/>
    <property type="molecule type" value="Genomic_DNA"/>
</dbReference>
<dbReference type="Gene3D" id="3.10.520.10">
    <property type="entry name" value="ApbE-like domains"/>
    <property type="match status" value="1"/>
</dbReference>
<dbReference type="InterPro" id="IPR003374">
    <property type="entry name" value="ApbE-like_sf"/>
</dbReference>